<dbReference type="GO" id="GO:0070813">
    <property type="term" value="P:hydrogen sulfide metabolic process"/>
    <property type="evidence" value="ECO:0007669"/>
    <property type="project" value="TreeGrafter"/>
</dbReference>
<dbReference type="AlphaFoldDB" id="A0A1A8MQ00"/>
<sequence length="63" mass="7297">MGETRQLFFRQLFEKESFTYTYLLADKSTKEAVIIDPVLETADRDVQLVKELGFKLETAGNHD</sequence>
<dbReference type="PANTHER" id="PTHR43084:SF1">
    <property type="entry name" value="PERSULFIDE DIOXYGENASE ETHE1, MITOCHONDRIAL"/>
    <property type="match status" value="1"/>
</dbReference>
<proteinExistence type="predicted"/>
<reference evidence="1" key="1">
    <citation type="submission" date="2016-05" db="EMBL/GenBank/DDBJ databases">
        <authorList>
            <person name="Lavstsen T."/>
            <person name="Jespersen J.S."/>
        </authorList>
    </citation>
    <scope>NUCLEOTIDE SEQUENCE</scope>
    <source>
        <tissue evidence="1">Brain</tissue>
    </source>
</reference>
<protein>
    <submittedName>
        <fullName evidence="1">Ethylmalonic encephalopathy 1</fullName>
    </submittedName>
</protein>
<dbReference type="InterPro" id="IPR051682">
    <property type="entry name" value="Mito_Persulfide_Diox"/>
</dbReference>
<name>A0A1A8MQ00_9TELE</name>
<dbReference type="InterPro" id="IPR036866">
    <property type="entry name" value="RibonucZ/Hydroxyglut_hydro"/>
</dbReference>
<dbReference type="GO" id="GO:0006749">
    <property type="term" value="P:glutathione metabolic process"/>
    <property type="evidence" value="ECO:0007669"/>
    <property type="project" value="TreeGrafter"/>
</dbReference>
<reference evidence="1" key="2">
    <citation type="submission" date="2016-06" db="EMBL/GenBank/DDBJ databases">
        <title>The genome of a short-lived fish provides insights into sex chromosome evolution and the genetic control of aging.</title>
        <authorList>
            <person name="Reichwald K."/>
            <person name="Felder M."/>
            <person name="Petzold A."/>
            <person name="Koch P."/>
            <person name="Groth M."/>
            <person name="Platzer M."/>
        </authorList>
    </citation>
    <scope>NUCLEOTIDE SEQUENCE</scope>
    <source>
        <tissue evidence="1">Brain</tissue>
    </source>
</reference>
<gene>
    <name evidence="1" type="primary">ETHE1</name>
</gene>
<dbReference type="PANTHER" id="PTHR43084">
    <property type="entry name" value="PERSULFIDE DIOXYGENASE ETHE1"/>
    <property type="match status" value="1"/>
</dbReference>
<dbReference type="GO" id="GO:0005739">
    <property type="term" value="C:mitochondrion"/>
    <property type="evidence" value="ECO:0007669"/>
    <property type="project" value="TreeGrafter"/>
</dbReference>
<accession>A0A1A8MQ00</accession>
<evidence type="ECO:0000313" key="1">
    <source>
        <dbReference type="EMBL" id="SBR58656.1"/>
    </source>
</evidence>
<dbReference type="GO" id="GO:0050313">
    <property type="term" value="F:sulfur dioxygenase activity"/>
    <property type="evidence" value="ECO:0007669"/>
    <property type="project" value="TreeGrafter"/>
</dbReference>
<dbReference type="EMBL" id="HAEF01017497">
    <property type="protein sequence ID" value="SBR58656.1"/>
    <property type="molecule type" value="Transcribed_RNA"/>
</dbReference>
<organism evidence="1">
    <name type="scientific">Nothobranchius pienaari</name>
    <dbReference type="NCBI Taxonomy" id="704102"/>
    <lineage>
        <taxon>Eukaryota</taxon>
        <taxon>Metazoa</taxon>
        <taxon>Chordata</taxon>
        <taxon>Craniata</taxon>
        <taxon>Vertebrata</taxon>
        <taxon>Euteleostomi</taxon>
        <taxon>Actinopterygii</taxon>
        <taxon>Neopterygii</taxon>
        <taxon>Teleostei</taxon>
        <taxon>Neoteleostei</taxon>
        <taxon>Acanthomorphata</taxon>
        <taxon>Ovalentaria</taxon>
        <taxon>Atherinomorphae</taxon>
        <taxon>Cyprinodontiformes</taxon>
        <taxon>Nothobranchiidae</taxon>
        <taxon>Nothobranchius</taxon>
    </lineage>
</organism>
<dbReference type="SUPFAM" id="SSF56281">
    <property type="entry name" value="Metallo-hydrolase/oxidoreductase"/>
    <property type="match status" value="1"/>
</dbReference>
<dbReference type="Gene3D" id="3.60.15.10">
    <property type="entry name" value="Ribonuclease Z/Hydroxyacylglutathione hydrolase-like"/>
    <property type="match status" value="1"/>
</dbReference>